<accession>C6C7I1</accession>
<dbReference type="RefSeq" id="WP_012763922.1">
    <property type="nucleotide sequence ID" value="NC_012880.1"/>
</dbReference>
<dbReference type="AlphaFoldDB" id="C6C7I1"/>
<name>C6C7I1_MUSP7</name>
<protein>
    <submittedName>
        <fullName evidence="1">Uncharacterized protein</fullName>
    </submittedName>
</protein>
<reference evidence="1" key="1">
    <citation type="submission" date="2009-06" db="EMBL/GenBank/DDBJ databases">
        <title>Complete sequence of Dickeya dadantii Ech703.</title>
        <authorList>
            <consortium name="US DOE Joint Genome Institute"/>
            <person name="Lucas S."/>
            <person name="Copeland A."/>
            <person name="Lapidus A."/>
            <person name="Glavina del Rio T."/>
            <person name="Dalin E."/>
            <person name="Tice H."/>
            <person name="Bruce D."/>
            <person name="Goodwin L."/>
            <person name="Pitluck S."/>
            <person name="Chertkov O."/>
            <person name="Brettin T."/>
            <person name="Detter J.C."/>
            <person name="Han C."/>
            <person name="Larimer F."/>
            <person name="Land M."/>
            <person name="Hauser L."/>
            <person name="Kyrpides N."/>
            <person name="Mikhailova N."/>
            <person name="Balakrishnan V."/>
            <person name="Glasner J."/>
            <person name="Perna N.T."/>
        </authorList>
    </citation>
    <scope>NUCLEOTIDE SEQUENCE [LARGE SCALE GENOMIC DNA]</scope>
    <source>
        <strain evidence="1">Ech703</strain>
    </source>
</reference>
<evidence type="ECO:0000313" key="2">
    <source>
        <dbReference type="Proteomes" id="UP000002734"/>
    </source>
</evidence>
<dbReference type="STRING" id="579405.Dd703_0282"/>
<dbReference type="InterPro" id="IPR059209">
    <property type="entry name" value="YdhT-like"/>
</dbReference>
<dbReference type="eggNOG" id="ENOG502Z9MR">
    <property type="taxonomic scope" value="Bacteria"/>
</dbReference>
<dbReference type="NCBIfam" id="NF007410">
    <property type="entry name" value="PRK09946.1"/>
    <property type="match status" value="1"/>
</dbReference>
<dbReference type="KEGG" id="dda:Dd703_0282"/>
<keyword evidence="2" id="KW-1185">Reference proteome</keyword>
<dbReference type="EMBL" id="CP001654">
    <property type="protein sequence ID" value="ACS84099.1"/>
    <property type="molecule type" value="Genomic_DNA"/>
</dbReference>
<gene>
    <name evidence="1" type="ordered locus">Dd703_0282</name>
</gene>
<organism evidence="1 2">
    <name type="scientific">Musicola paradisiaca (strain Ech703)</name>
    <name type="common">Dickeya paradisiaca</name>
    <name type="synonym">Dickeya dadantii</name>
    <dbReference type="NCBI Taxonomy" id="579405"/>
    <lineage>
        <taxon>Bacteria</taxon>
        <taxon>Pseudomonadati</taxon>
        <taxon>Pseudomonadota</taxon>
        <taxon>Gammaproteobacteria</taxon>
        <taxon>Enterobacterales</taxon>
        <taxon>Pectobacteriaceae</taxon>
        <taxon>Musicola</taxon>
    </lineage>
</organism>
<evidence type="ECO:0000313" key="1">
    <source>
        <dbReference type="EMBL" id="ACS84099.1"/>
    </source>
</evidence>
<proteinExistence type="predicted"/>
<dbReference type="HOGENOM" id="CLU_089922_0_0_6"/>
<dbReference type="Proteomes" id="UP000002734">
    <property type="component" value="Chromosome"/>
</dbReference>
<sequence length="303" mass="32352">MNPITRRHLHRLKVSPQIYRWFLRRFPQGAHYPQLHDALLHDGYREWMESLVDYSYAQHFSQPFFVRQELAATRSLLAQLLSTTVAAAQNTPDITENGPYTLAVSASDQRIGSASPQGRLASAGDGNLIGCQGEHHRIASTGYACQLVSAGCAAHIGNTGPNSRIGALGERARIANSGNAVKIVSDGHGSHIASTGSRTYISGTGDRDRIVSAGDMCCLHSLGDSAHIAATGEQLSVTACGADSVVVVVGSMMTLQLGQGGCAAVTYHDGVRTRFRVIYEGEDGVRAGVRYRLTTAGELEACE</sequence>